<evidence type="ECO:0000256" key="1">
    <source>
        <dbReference type="SAM" id="MobiDB-lite"/>
    </source>
</evidence>
<dbReference type="Proteomes" id="UP000708208">
    <property type="component" value="Unassembled WGS sequence"/>
</dbReference>
<dbReference type="EMBL" id="CAJVCH010182390">
    <property type="protein sequence ID" value="CAG7729668.1"/>
    <property type="molecule type" value="Genomic_DNA"/>
</dbReference>
<name>A0A8J2JY90_9HEXA</name>
<feature type="non-terminal residue" evidence="2">
    <location>
        <position position="343"/>
    </location>
</feature>
<proteinExistence type="predicted"/>
<evidence type="ECO:0000313" key="3">
    <source>
        <dbReference type="Proteomes" id="UP000708208"/>
    </source>
</evidence>
<organism evidence="2 3">
    <name type="scientific">Allacma fusca</name>
    <dbReference type="NCBI Taxonomy" id="39272"/>
    <lineage>
        <taxon>Eukaryota</taxon>
        <taxon>Metazoa</taxon>
        <taxon>Ecdysozoa</taxon>
        <taxon>Arthropoda</taxon>
        <taxon>Hexapoda</taxon>
        <taxon>Collembola</taxon>
        <taxon>Symphypleona</taxon>
        <taxon>Sminthuridae</taxon>
        <taxon>Allacma</taxon>
    </lineage>
</organism>
<protein>
    <submittedName>
        <fullName evidence="2">Uncharacterized protein</fullName>
    </submittedName>
</protein>
<reference evidence="2" key="1">
    <citation type="submission" date="2021-06" db="EMBL/GenBank/DDBJ databases">
        <authorList>
            <person name="Hodson N. C."/>
            <person name="Mongue J. A."/>
            <person name="Jaron S. K."/>
        </authorList>
    </citation>
    <scope>NUCLEOTIDE SEQUENCE</scope>
</reference>
<sequence>MKENIWNRLVSSSESRSEVAPPNNVSTEPDTQNGAEQSPEPDYRTLRTLLHEILHKEIRTELFKNYQVEQTEIEPHDFNQALKFQPLFRFNTRRDYNMNRFQIILRDGPENDHYAKMESDLNKTYNEVRKHGLKELSFPPSLFPKCGTFIVVLDNYKDHIGRFKRAKILNSRGKLKDGVICHLIDEGVTTTFPIDRVYVILKAFLQVPPKTLTIQLAELKALSGSPTFGRVLEACLERLAGHDLVVIPLLENYQVGNKVVQDPLQVQLYSSEMNCSVNQVIATEVAGSNSYQGNTEKCLRGDVFHNGIISHFTMDGRVWIRFKTRIRNLLRDHLKNIFDSWSS</sequence>
<comment type="caution">
    <text evidence="2">The sequence shown here is derived from an EMBL/GenBank/DDBJ whole genome shotgun (WGS) entry which is preliminary data.</text>
</comment>
<feature type="region of interest" description="Disordered" evidence="1">
    <location>
        <begin position="1"/>
        <end position="42"/>
    </location>
</feature>
<accession>A0A8J2JY90</accession>
<evidence type="ECO:0000313" key="2">
    <source>
        <dbReference type="EMBL" id="CAG7729668.1"/>
    </source>
</evidence>
<feature type="compositionally biased region" description="Polar residues" evidence="1">
    <location>
        <begin position="23"/>
        <end position="36"/>
    </location>
</feature>
<keyword evidence="3" id="KW-1185">Reference proteome</keyword>
<gene>
    <name evidence="2" type="ORF">AFUS01_LOCUS18366</name>
</gene>
<dbReference type="AlphaFoldDB" id="A0A8J2JY90"/>